<accession>A0ABQ6N933</accession>
<keyword evidence="1" id="KW-0472">Membrane</keyword>
<keyword evidence="1" id="KW-1133">Transmembrane helix</keyword>
<dbReference type="Proteomes" id="UP001165060">
    <property type="component" value="Unassembled WGS sequence"/>
</dbReference>
<reference evidence="2 3" key="1">
    <citation type="journal article" date="2023" name="Commun. Biol.">
        <title>Genome analysis of Parmales, the sister group of diatoms, reveals the evolutionary specialization of diatoms from phago-mixotrophs to photoautotrophs.</title>
        <authorList>
            <person name="Ban H."/>
            <person name="Sato S."/>
            <person name="Yoshikawa S."/>
            <person name="Yamada K."/>
            <person name="Nakamura Y."/>
            <person name="Ichinomiya M."/>
            <person name="Sato N."/>
            <person name="Blanc-Mathieu R."/>
            <person name="Endo H."/>
            <person name="Kuwata A."/>
            <person name="Ogata H."/>
        </authorList>
    </citation>
    <scope>NUCLEOTIDE SEQUENCE [LARGE SCALE GENOMIC DNA]</scope>
</reference>
<evidence type="ECO:0000313" key="2">
    <source>
        <dbReference type="EMBL" id="GMI50652.1"/>
    </source>
</evidence>
<feature type="transmembrane region" description="Helical" evidence="1">
    <location>
        <begin position="241"/>
        <end position="261"/>
    </location>
</feature>
<feature type="transmembrane region" description="Helical" evidence="1">
    <location>
        <begin position="388"/>
        <end position="405"/>
    </location>
</feature>
<keyword evidence="1" id="KW-0812">Transmembrane</keyword>
<dbReference type="EMBL" id="BRYB01006510">
    <property type="protein sequence ID" value="GMI50652.1"/>
    <property type="molecule type" value="Genomic_DNA"/>
</dbReference>
<gene>
    <name evidence="2" type="ORF">TeGR_g14382</name>
</gene>
<feature type="transmembrane region" description="Helical" evidence="1">
    <location>
        <begin position="268"/>
        <end position="285"/>
    </location>
</feature>
<organism evidence="2 3">
    <name type="scientific">Tetraparma gracilis</name>
    <dbReference type="NCBI Taxonomy" id="2962635"/>
    <lineage>
        <taxon>Eukaryota</taxon>
        <taxon>Sar</taxon>
        <taxon>Stramenopiles</taxon>
        <taxon>Ochrophyta</taxon>
        <taxon>Bolidophyceae</taxon>
        <taxon>Parmales</taxon>
        <taxon>Triparmaceae</taxon>
        <taxon>Tetraparma</taxon>
    </lineage>
</organism>
<comment type="caution">
    <text evidence="2">The sequence shown here is derived from an EMBL/GenBank/DDBJ whole genome shotgun (WGS) entry which is preliminary data.</text>
</comment>
<protein>
    <submittedName>
        <fullName evidence="2">Uncharacterized protein</fullName>
    </submittedName>
</protein>
<feature type="transmembrane region" description="Helical" evidence="1">
    <location>
        <begin position="108"/>
        <end position="128"/>
    </location>
</feature>
<evidence type="ECO:0000313" key="3">
    <source>
        <dbReference type="Proteomes" id="UP001165060"/>
    </source>
</evidence>
<feature type="transmembrane region" description="Helical" evidence="1">
    <location>
        <begin position="291"/>
        <end position="313"/>
    </location>
</feature>
<evidence type="ECO:0000256" key="1">
    <source>
        <dbReference type="SAM" id="Phobius"/>
    </source>
</evidence>
<sequence length="425" mass="47182">MKNTTWLPDLVRPVFGDTAYWSGKVGFDFERETSQAEHICNMTSCCGFAKAEDGVLFSTPDADWLQQDKCSTELSIAMCTETGGQLCKDVFSGSIAKAALPDPPISPYGPLPTVTIVLLFFFSILYAMNEHRRSWARKGKVGEEVGRGVSGVQRTDDEIRWTTLSFVDEELETAFLETNMLEGLLEARCLSIGIMASNIAALFIIEDWAWAPFFPFVFLFSAAAIFSSAPETLSRFPSSRLVLVSIGGVLATFVFTALILFERKERAESFLVMALTIMLNTTIMFSTPSCWFQSFVITTLSTTMASATMVMALQAGGYGGREGGRDSMLGEQACVGFDQFLSGDRDSGVQISKTGNNYPAIALMTDFDAFRRSSCTQATRDFNFIKQFMFIVVLFGLNNYTVYYWEGNKRRDFAVLYRKCEAARG</sequence>
<feature type="transmembrane region" description="Helical" evidence="1">
    <location>
        <begin position="208"/>
        <end position="229"/>
    </location>
</feature>
<name>A0ABQ6N933_9STRA</name>
<proteinExistence type="predicted"/>
<keyword evidence="3" id="KW-1185">Reference proteome</keyword>